<comment type="catalytic activity">
    <reaction evidence="1">
        <text>ATP + protein L-histidine = ADP + protein N-phospho-L-histidine.</text>
        <dbReference type="EC" id="2.7.13.3"/>
    </reaction>
</comment>
<dbReference type="SUPFAM" id="SSF47384">
    <property type="entry name" value="Homodimeric domain of signal transducing histidine kinase"/>
    <property type="match status" value="1"/>
</dbReference>
<dbReference type="InterPro" id="IPR003661">
    <property type="entry name" value="HisK_dim/P_dom"/>
</dbReference>
<keyword evidence="7" id="KW-1185">Reference proteome</keyword>
<organism evidence="6 7">
    <name type="scientific">Neolewinella antarctica</name>
    <dbReference type="NCBI Taxonomy" id="442734"/>
    <lineage>
        <taxon>Bacteria</taxon>
        <taxon>Pseudomonadati</taxon>
        <taxon>Bacteroidota</taxon>
        <taxon>Saprospiria</taxon>
        <taxon>Saprospirales</taxon>
        <taxon>Lewinellaceae</taxon>
        <taxon>Neolewinella</taxon>
    </lineage>
</organism>
<sequence>MKKLAYTFSAILVLLAGFLGVWWHQSYQKDAAVLRETVENEVNRLVSDEFVYPTLQAFMHHEQSVREGMILWRDANTSVNGGLMRIKKIRTNAYGQPETAEITIIRNSRPIASSHFYYDKKLIALDKLPETVRDSMYRKFGINLRPVFFQLRSVTFNDQYTTAPEEPMTVRIKYISSVGASHSRASFVVTDYVPQLLLGLLPEFLFGFILFGATGFAFLSAYRNLNEQREQLRAKDILVANVAHELKTPIATVGVALEALSLFGADTDPARRREYVAISQTELRRLDAMADRAIDSLQEGDLSQRLVLGNVDLTVAIHEAWRSLALRHHLPESALQLTTYGTTLAEVDAHYWHHLVYNLLDNACKYGGRPLVVDVNLTSQVGAHVLTVADNGPGVPAAERHKIFDRFYRIARPSYGHAVKGHGLGLSFVRQVATAHGGGVEVDNVAGRGARFTVRIPSVR</sequence>
<proteinExistence type="predicted"/>
<evidence type="ECO:0000256" key="2">
    <source>
        <dbReference type="ARBA" id="ARBA00012438"/>
    </source>
</evidence>
<dbReference type="GO" id="GO:0016301">
    <property type="term" value="F:kinase activity"/>
    <property type="evidence" value="ECO:0007669"/>
    <property type="project" value="UniProtKB-KW"/>
</dbReference>
<keyword evidence="4" id="KW-1133">Transmembrane helix</keyword>
<dbReference type="Gene3D" id="1.10.287.130">
    <property type="match status" value="1"/>
</dbReference>
<dbReference type="PRINTS" id="PR00344">
    <property type="entry name" value="BCTRLSENSOR"/>
</dbReference>
<dbReference type="CDD" id="cd00082">
    <property type="entry name" value="HisKA"/>
    <property type="match status" value="1"/>
</dbReference>
<gene>
    <name evidence="6" type="ORF">GGR27_000469</name>
</gene>
<keyword evidence="4" id="KW-0472">Membrane</keyword>
<keyword evidence="3" id="KW-0597">Phosphoprotein</keyword>
<reference evidence="6 7" key="1">
    <citation type="submission" date="2020-03" db="EMBL/GenBank/DDBJ databases">
        <title>Genomic Encyclopedia of Type Strains, Phase IV (KMG-IV): sequencing the most valuable type-strain genomes for metagenomic binning, comparative biology and taxonomic classification.</title>
        <authorList>
            <person name="Goeker M."/>
        </authorList>
    </citation>
    <scope>NUCLEOTIDE SEQUENCE [LARGE SCALE GENOMIC DNA]</scope>
    <source>
        <strain evidence="6 7">DSM 105096</strain>
    </source>
</reference>
<keyword evidence="4" id="KW-0812">Transmembrane</keyword>
<evidence type="ECO:0000256" key="1">
    <source>
        <dbReference type="ARBA" id="ARBA00000085"/>
    </source>
</evidence>
<evidence type="ECO:0000259" key="5">
    <source>
        <dbReference type="PROSITE" id="PS50109"/>
    </source>
</evidence>
<dbReference type="InterPro" id="IPR004358">
    <property type="entry name" value="Sig_transdc_His_kin-like_C"/>
</dbReference>
<evidence type="ECO:0000313" key="7">
    <source>
        <dbReference type="Proteomes" id="UP000770785"/>
    </source>
</evidence>
<comment type="caution">
    <text evidence="6">The sequence shown here is derived from an EMBL/GenBank/DDBJ whole genome shotgun (WGS) entry which is preliminary data.</text>
</comment>
<dbReference type="Proteomes" id="UP000770785">
    <property type="component" value="Unassembled WGS sequence"/>
</dbReference>
<accession>A0ABX0X7K5</accession>
<dbReference type="Gene3D" id="3.30.565.10">
    <property type="entry name" value="Histidine kinase-like ATPase, C-terminal domain"/>
    <property type="match status" value="1"/>
</dbReference>
<dbReference type="SMART" id="SM00388">
    <property type="entry name" value="HisKA"/>
    <property type="match status" value="1"/>
</dbReference>
<dbReference type="EC" id="2.7.13.3" evidence="2"/>
<evidence type="ECO:0000256" key="4">
    <source>
        <dbReference type="SAM" id="Phobius"/>
    </source>
</evidence>
<dbReference type="SUPFAM" id="SSF55874">
    <property type="entry name" value="ATPase domain of HSP90 chaperone/DNA topoisomerase II/histidine kinase"/>
    <property type="match status" value="1"/>
</dbReference>
<dbReference type="PANTHER" id="PTHR43547">
    <property type="entry name" value="TWO-COMPONENT HISTIDINE KINASE"/>
    <property type="match status" value="1"/>
</dbReference>
<dbReference type="InterPro" id="IPR005467">
    <property type="entry name" value="His_kinase_dom"/>
</dbReference>
<keyword evidence="6" id="KW-0808">Transferase</keyword>
<feature type="domain" description="Histidine kinase" evidence="5">
    <location>
        <begin position="241"/>
        <end position="460"/>
    </location>
</feature>
<dbReference type="CDD" id="cd00075">
    <property type="entry name" value="HATPase"/>
    <property type="match status" value="1"/>
</dbReference>
<dbReference type="Pfam" id="PF02518">
    <property type="entry name" value="HATPase_c"/>
    <property type="match status" value="1"/>
</dbReference>
<dbReference type="PROSITE" id="PS50109">
    <property type="entry name" value="HIS_KIN"/>
    <property type="match status" value="1"/>
</dbReference>
<dbReference type="Pfam" id="PF00512">
    <property type="entry name" value="HisKA"/>
    <property type="match status" value="1"/>
</dbReference>
<feature type="transmembrane region" description="Helical" evidence="4">
    <location>
        <begin position="204"/>
        <end position="225"/>
    </location>
</feature>
<dbReference type="InterPro" id="IPR036890">
    <property type="entry name" value="HATPase_C_sf"/>
</dbReference>
<dbReference type="InterPro" id="IPR003594">
    <property type="entry name" value="HATPase_dom"/>
</dbReference>
<dbReference type="SMART" id="SM00387">
    <property type="entry name" value="HATPase_c"/>
    <property type="match status" value="1"/>
</dbReference>
<evidence type="ECO:0000313" key="6">
    <source>
        <dbReference type="EMBL" id="NJC24988.1"/>
    </source>
</evidence>
<keyword evidence="6" id="KW-0418">Kinase</keyword>
<evidence type="ECO:0000256" key="3">
    <source>
        <dbReference type="ARBA" id="ARBA00022553"/>
    </source>
</evidence>
<dbReference type="InterPro" id="IPR036097">
    <property type="entry name" value="HisK_dim/P_sf"/>
</dbReference>
<dbReference type="EMBL" id="JAATJH010000001">
    <property type="protein sequence ID" value="NJC24988.1"/>
    <property type="molecule type" value="Genomic_DNA"/>
</dbReference>
<dbReference type="RefSeq" id="WP_168035768.1">
    <property type="nucleotide sequence ID" value="NZ_JAATJH010000001.1"/>
</dbReference>
<dbReference type="PANTHER" id="PTHR43547:SF2">
    <property type="entry name" value="HYBRID SIGNAL TRANSDUCTION HISTIDINE KINASE C"/>
    <property type="match status" value="1"/>
</dbReference>
<name>A0ABX0X7K5_9BACT</name>
<protein>
    <recommendedName>
        <fullName evidence="2">histidine kinase</fullName>
        <ecNumber evidence="2">2.7.13.3</ecNumber>
    </recommendedName>
</protein>